<feature type="signal peptide" evidence="5">
    <location>
        <begin position="1"/>
        <end position="20"/>
    </location>
</feature>
<evidence type="ECO:0000313" key="7">
    <source>
        <dbReference type="EMBL" id="QXL86085.1"/>
    </source>
</evidence>
<sequence>MTRGILLAAALAATPVTAAAQDVDLETGAALFADNCAACHGAEAHGDGPAAVGLSTQPADLTRIADRRDGVWPIFEVMSIIDGYTQATTPRDDMPILSALTEGPIIELTADNGLTTEVPANLLAVADYLESIQSPPPERYVP</sequence>
<keyword evidence="1 4" id="KW-0349">Heme</keyword>
<accession>A0A975TR99</accession>
<dbReference type="Pfam" id="PF13442">
    <property type="entry name" value="Cytochrome_CBB3"/>
    <property type="match status" value="1"/>
</dbReference>
<evidence type="ECO:0000256" key="1">
    <source>
        <dbReference type="ARBA" id="ARBA00022617"/>
    </source>
</evidence>
<reference evidence="7 8" key="1">
    <citation type="submission" date="2021-07" db="EMBL/GenBank/DDBJ databases">
        <title>Karlodiniumbacter phycospheric gen. nov., sp. nov., a phycosphere bacterium isolated from karlodinium veneficum.</title>
        <authorList>
            <person name="Peng Y."/>
            <person name="Jiang L."/>
            <person name="Lee J."/>
        </authorList>
    </citation>
    <scope>NUCLEOTIDE SEQUENCE</scope>
    <source>
        <strain evidence="7 8">N5</strain>
    </source>
</reference>
<evidence type="ECO:0000259" key="6">
    <source>
        <dbReference type="PROSITE" id="PS51007"/>
    </source>
</evidence>
<dbReference type="PROSITE" id="PS51007">
    <property type="entry name" value="CYTC"/>
    <property type="match status" value="1"/>
</dbReference>
<dbReference type="InterPro" id="IPR009056">
    <property type="entry name" value="Cyt_c-like_dom"/>
</dbReference>
<dbReference type="InterPro" id="IPR036909">
    <property type="entry name" value="Cyt_c-like_dom_sf"/>
</dbReference>
<feature type="chain" id="PRO_5037754525" evidence="5">
    <location>
        <begin position="21"/>
        <end position="142"/>
    </location>
</feature>
<dbReference type="GO" id="GO:0046872">
    <property type="term" value="F:metal ion binding"/>
    <property type="evidence" value="ECO:0007669"/>
    <property type="project" value="UniProtKB-KW"/>
</dbReference>
<keyword evidence="5" id="KW-0732">Signal</keyword>
<gene>
    <name evidence="7" type="ORF">KUL25_11325</name>
</gene>
<keyword evidence="2 4" id="KW-0479">Metal-binding</keyword>
<keyword evidence="8" id="KW-1185">Reference proteome</keyword>
<name>A0A975TR99_9RHOB</name>
<dbReference type="EMBL" id="JAIMBW010000001">
    <property type="protein sequence ID" value="MBY4893355.1"/>
    <property type="molecule type" value="Genomic_DNA"/>
</dbReference>
<evidence type="ECO:0000256" key="5">
    <source>
        <dbReference type="SAM" id="SignalP"/>
    </source>
</evidence>
<proteinExistence type="predicted"/>
<protein>
    <submittedName>
        <fullName evidence="7">Cytochrome c</fullName>
    </submittedName>
</protein>
<keyword evidence="3 4" id="KW-0408">Iron</keyword>
<organism evidence="7">
    <name type="scientific">Gymnodinialimonas phycosphaerae</name>
    <dbReference type="NCBI Taxonomy" id="2841589"/>
    <lineage>
        <taxon>Bacteria</taxon>
        <taxon>Pseudomonadati</taxon>
        <taxon>Pseudomonadota</taxon>
        <taxon>Alphaproteobacteria</taxon>
        <taxon>Rhodobacterales</taxon>
        <taxon>Paracoccaceae</taxon>
        <taxon>Gymnodinialimonas</taxon>
    </lineage>
</organism>
<dbReference type="RefSeq" id="WP_257893049.1">
    <property type="nucleotide sequence ID" value="NZ_JAIMBW010000001.1"/>
</dbReference>
<evidence type="ECO:0000256" key="4">
    <source>
        <dbReference type="PROSITE-ProRule" id="PRU00433"/>
    </source>
</evidence>
<dbReference type="Proteomes" id="UP000693972">
    <property type="component" value="Unassembled WGS sequence"/>
</dbReference>
<dbReference type="SUPFAM" id="SSF46626">
    <property type="entry name" value="Cytochrome c"/>
    <property type="match status" value="1"/>
</dbReference>
<evidence type="ECO:0000256" key="3">
    <source>
        <dbReference type="ARBA" id="ARBA00023004"/>
    </source>
</evidence>
<dbReference type="GO" id="GO:0009055">
    <property type="term" value="F:electron transfer activity"/>
    <property type="evidence" value="ECO:0007669"/>
    <property type="project" value="InterPro"/>
</dbReference>
<dbReference type="GO" id="GO:0020037">
    <property type="term" value="F:heme binding"/>
    <property type="evidence" value="ECO:0007669"/>
    <property type="project" value="InterPro"/>
</dbReference>
<dbReference type="Gene3D" id="1.10.760.10">
    <property type="entry name" value="Cytochrome c-like domain"/>
    <property type="match status" value="1"/>
</dbReference>
<evidence type="ECO:0000256" key="2">
    <source>
        <dbReference type="ARBA" id="ARBA00022723"/>
    </source>
</evidence>
<feature type="domain" description="Cytochrome c" evidence="6">
    <location>
        <begin position="23"/>
        <end position="133"/>
    </location>
</feature>
<dbReference type="EMBL" id="CP078073">
    <property type="protein sequence ID" value="QXL86085.1"/>
    <property type="molecule type" value="Genomic_DNA"/>
</dbReference>
<evidence type="ECO:0000313" key="8">
    <source>
        <dbReference type="Proteomes" id="UP000693972"/>
    </source>
</evidence>
<dbReference type="AlphaFoldDB" id="A0A975TR99"/>